<dbReference type="AlphaFoldDB" id="A0A1I6NZE0"/>
<evidence type="ECO:0000313" key="2">
    <source>
        <dbReference type="EMBL" id="SFS33321.1"/>
    </source>
</evidence>
<dbReference type="InterPro" id="IPR013078">
    <property type="entry name" value="His_Pase_superF_clade-1"/>
</dbReference>
<feature type="signal peptide" evidence="1">
    <location>
        <begin position="1"/>
        <end position="18"/>
    </location>
</feature>
<proteinExistence type="predicted"/>
<accession>A0A1I6NZE0</accession>
<dbReference type="CDD" id="cd07067">
    <property type="entry name" value="HP_PGM_like"/>
    <property type="match status" value="1"/>
</dbReference>
<dbReference type="EMBL" id="FOZP01000001">
    <property type="protein sequence ID" value="SFS33321.1"/>
    <property type="molecule type" value="Genomic_DNA"/>
</dbReference>
<sequence>MRKIVLLIIFLGSVALYSQENMTTTYYFIRHAEKVLKPSENNPELTKKGKKRAENWSNVFKHVKFDMVFSSNFKRTIATASPTAKSKGLKIQLYDAKNAINKKFLENTKGKTVLIVGHSNTIPNYVNKLIGKKKYLDISDSNNSNLYIVTVNNKTVNNILLKIPF</sequence>
<dbReference type="Pfam" id="PF00300">
    <property type="entry name" value="His_Phos_1"/>
    <property type="match status" value="1"/>
</dbReference>
<dbReference type="SUPFAM" id="SSF53254">
    <property type="entry name" value="Phosphoglycerate mutase-like"/>
    <property type="match status" value="1"/>
</dbReference>
<dbReference type="Gene3D" id="3.40.50.1240">
    <property type="entry name" value="Phosphoglycerate mutase-like"/>
    <property type="match status" value="1"/>
</dbReference>
<reference evidence="3" key="1">
    <citation type="submission" date="2016-10" db="EMBL/GenBank/DDBJ databases">
        <authorList>
            <person name="Varghese N."/>
            <person name="Submissions S."/>
        </authorList>
    </citation>
    <scope>NUCLEOTIDE SEQUENCE [LARGE SCALE GENOMIC DNA]</scope>
    <source>
        <strain evidence="3">DSM 24450</strain>
    </source>
</reference>
<name>A0A1I6NZE0_9FLAO</name>
<dbReference type="STRING" id="593133.SAMN04488006_0746"/>
<dbReference type="OrthoDB" id="3296006at2"/>
<organism evidence="2 3">
    <name type="scientific">Lutibacter maritimus</name>
    <dbReference type="NCBI Taxonomy" id="593133"/>
    <lineage>
        <taxon>Bacteria</taxon>
        <taxon>Pseudomonadati</taxon>
        <taxon>Bacteroidota</taxon>
        <taxon>Flavobacteriia</taxon>
        <taxon>Flavobacteriales</taxon>
        <taxon>Flavobacteriaceae</taxon>
        <taxon>Lutibacter</taxon>
    </lineage>
</organism>
<keyword evidence="3" id="KW-1185">Reference proteome</keyword>
<feature type="chain" id="PRO_5011448083" evidence="1">
    <location>
        <begin position="19"/>
        <end position="165"/>
    </location>
</feature>
<dbReference type="InterPro" id="IPR029033">
    <property type="entry name" value="His_PPase_superfam"/>
</dbReference>
<protein>
    <submittedName>
        <fullName evidence="2">Histidine phosphatase superfamily (Branch 1)</fullName>
    </submittedName>
</protein>
<dbReference type="RefSeq" id="WP_090222773.1">
    <property type="nucleotide sequence ID" value="NZ_FOZP01000001.1"/>
</dbReference>
<dbReference type="Proteomes" id="UP000199312">
    <property type="component" value="Unassembled WGS sequence"/>
</dbReference>
<evidence type="ECO:0000313" key="3">
    <source>
        <dbReference type="Proteomes" id="UP000199312"/>
    </source>
</evidence>
<keyword evidence="1" id="KW-0732">Signal</keyword>
<evidence type="ECO:0000256" key="1">
    <source>
        <dbReference type="SAM" id="SignalP"/>
    </source>
</evidence>
<gene>
    <name evidence="2" type="ORF">SAMN04488006_0746</name>
</gene>